<comment type="subcellular location">
    <subcellularLocation>
        <location evidence="1 7">Cell membrane</location>
        <topology evidence="1 7">Multi-pass membrane protein</topology>
    </subcellularLocation>
</comment>
<evidence type="ECO:0000256" key="6">
    <source>
        <dbReference type="ARBA" id="ARBA00023136"/>
    </source>
</evidence>
<dbReference type="InterPro" id="IPR045621">
    <property type="entry name" value="BPD_transp_1_N"/>
</dbReference>
<evidence type="ECO:0000256" key="7">
    <source>
        <dbReference type="RuleBase" id="RU363032"/>
    </source>
</evidence>
<evidence type="ECO:0000259" key="8">
    <source>
        <dbReference type="PROSITE" id="PS50928"/>
    </source>
</evidence>
<evidence type="ECO:0000256" key="2">
    <source>
        <dbReference type="ARBA" id="ARBA00022448"/>
    </source>
</evidence>
<gene>
    <name evidence="9" type="ORF">SAMN02745158_00134</name>
</gene>
<feature type="transmembrane region" description="Helical" evidence="7">
    <location>
        <begin position="168"/>
        <end position="191"/>
    </location>
</feature>
<proteinExistence type="inferred from homology"/>
<accession>A0A1M4SJL6</accession>
<feature type="transmembrane region" description="Helical" evidence="7">
    <location>
        <begin position="96"/>
        <end position="120"/>
    </location>
</feature>
<dbReference type="PROSITE" id="PS50928">
    <property type="entry name" value="ABC_TM1"/>
    <property type="match status" value="1"/>
</dbReference>
<dbReference type="RefSeq" id="WP_341443302.1">
    <property type="nucleotide sequence ID" value="NZ_FQVI01000001.1"/>
</dbReference>
<keyword evidence="10" id="KW-1185">Reference proteome</keyword>
<dbReference type="GO" id="GO:0071916">
    <property type="term" value="F:dipeptide transmembrane transporter activity"/>
    <property type="evidence" value="ECO:0007669"/>
    <property type="project" value="TreeGrafter"/>
</dbReference>
<keyword evidence="6 7" id="KW-0472">Membrane</keyword>
<dbReference type="PANTHER" id="PTHR43163">
    <property type="entry name" value="DIPEPTIDE TRANSPORT SYSTEM PERMEASE PROTEIN DPPB-RELATED"/>
    <property type="match status" value="1"/>
</dbReference>
<reference evidence="9 10" key="1">
    <citation type="submission" date="2016-11" db="EMBL/GenBank/DDBJ databases">
        <authorList>
            <person name="Jaros S."/>
            <person name="Januszkiewicz K."/>
            <person name="Wedrychowicz H."/>
        </authorList>
    </citation>
    <scope>NUCLEOTIDE SEQUENCE [LARGE SCALE GENOMIC DNA]</scope>
    <source>
        <strain evidence="9 10">DSM 17459</strain>
    </source>
</reference>
<sequence length="315" mass="34657">MNIKYIAKKTGTLIITLLIVSFLSFLAFQIIPGDAALSKLGTAATAEKAEALRQEMGLNQPVLVRYGRWLADFVRGDMGTSYSYSMPVREMIGSKLPITLAITMISFLMILILSVPLGLLAGKHEGKSLDRALTVVNQIVMSVPGFFLGILITYLFGLVLKWFVPGGYISYTESFSGFLIYLIPPCIAIALPKCAMGVKMLRGSVIQELQSDYVRTAISRGCRENTVLYRHVLRNALIPVLTFWAMTIADIVAGSIIIEQVFTIPGLGTMLITSISNRDYPVVQCIIVLIAGLVVIVNFIVDLLYRRIDPRITGQ</sequence>
<keyword evidence="2 7" id="KW-0813">Transport</keyword>
<evidence type="ECO:0000313" key="9">
    <source>
        <dbReference type="EMBL" id="SHE32433.1"/>
    </source>
</evidence>
<dbReference type="Proteomes" id="UP000184245">
    <property type="component" value="Unassembled WGS sequence"/>
</dbReference>
<organism evidence="9 10">
    <name type="scientific">Lactonifactor longoviformis DSM 17459</name>
    <dbReference type="NCBI Taxonomy" id="1122155"/>
    <lineage>
        <taxon>Bacteria</taxon>
        <taxon>Bacillati</taxon>
        <taxon>Bacillota</taxon>
        <taxon>Clostridia</taxon>
        <taxon>Eubacteriales</taxon>
        <taxon>Clostridiaceae</taxon>
        <taxon>Lactonifactor</taxon>
    </lineage>
</organism>
<dbReference type="InterPro" id="IPR000515">
    <property type="entry name" value="MetI-like"/>
</dbReference>
<feature type="transmembrane region" description="Helical" evidence="7">
    <location>
        <begin position="132"/>
        <end position="156"/>
    </location>
</feature>
<feature type="transmembrane region" description="Helical" evidence="7">
    <location>
        <begin position="281"/>
        <end position="305"/>
    </location>
</feature>
<evidence type="ECO:0000256" key="1">
    <source>
        <dbReference type="ARBA" id="ARBA00004651"/>
    </source>
</evidence>
<dbReference type="Gene3D" id="1.10.3720.10">
    <property type="entry name" value="MetI-like"/>
    <property type="match status" value="1"/>
</dbReference>
<dbReference type="AlphaFoldDB" id="A0A1M4SJL6"/>
<dbReference type="InterPro" id="IPR035906">
    <property type="entry name" value="MetI-like_sf"/>
</dbReference>
<keyword evidence="5 7" id="KW-1133">Transmembrane helix</keyword>
<feature type="transmembrane region" description="Helical" evidence="7">
    <location>
        <begin position="236"/>
        <end position="261"/>
    </location>
</feature>
<keyword evidence="3" id="KW-1003">Cell membrane</keyword>
<dbReference type="STRING" id="1122155.SAMN02745158_00134"/>
<dbReference type="CDD" id="cd06261">
    <property type="entry name" value="TM_PBP2"/>
    <property type="match status" value="1"/>
</dbReference>
<dbReference type="SUPFAM" id="SSF161098">
    <property type="entry name" value="MetI-like"/>
    <property type="match status" value="1"/>
</dbReference>
<keyword evidence="4 7" id="KW-0812">Transmembrane</keyword>
<dbReference type="Pfam" id="PF19300">
    <property type="entry name" value="BPD_transp_1_N"/>
    <property type="match status" value="1"/>
</dbReference>
<dbReference type="GO" id="GO:0005886">
    <property type="term" value="C:plasma membrane"/>
    <property type="evidence" value="ECO:0007669"/>
    <property type="project" value="UniProtKB-SubCell"/>
</dbReference>
<dbReference type="EMBL" id="FQVI01000001">
    <property type="protein sequence ID" value="SHE32433.1"/>
    <property type="molecule type" value="Genomic_DNA"/>
</dbReference>
<evidence type="ECO:0000256" key="3">
    <source>
        <dbReference type="ARBA" id="ARBA00022475"/>
    </source>
</evidence>
<name>A0A1M4SJL6_9CLOT</name>
<evidence type="ECO:0000256" key="4">
    <source>
        <dbReference type="ARBA" id="ARBA00022692"/>
    </source>
</evidence>
<protein>
    <submittedName>
        <fullName evidence="9">Peptide/nickel transport system permease protein</fullName>
    </submittedName>
</protein>
<comment type="similarity">
    <text evidence="7">Belongs to the binding-protein-dependent transport system permease family.</text>
</comment>
<feature type="transmembrane region" description="Helical" evidence="7">
    <location>
        <begin position="12"/>
        <end position="31"/>
    </location>
</feature>
<feature type="domain" description="ABC transmembrane type-1" evidence="8">
    <location>
        <begin position="96"/>
        <end position="301"/>
    </location>
</feature>
<dbReference type="PANTHER" id="PTHR43163:SF6">
    <property type="entry name" value="DIPEPTIDE TRANSPORT SYSTEM PERMEASE PROTEIN DPPB-RELATED"/>
    <property type="match status" value="1"/>
</dbReference>
<dbReference type="Pfam" id="PF00528">
    <property type="entry name" value="BPD_transp_1"/>
    <property type="match status" value="1"/>
</dbReference>
<evidence type="ECO:0000256" key="5">
    <source>
        <dbReference type="ARBA" id="ARBA00022989"/>
    </source>
</evidence>
<evidence type="ECO:0000313" key="10">
    <source>
        <dbReference type="Proteomes" id="UP000184245"/>
    </source>
</evidence>